<reference evidence="1" key="1">
    <citation type="journal article" date="2021" name="Nat. Commun.">
        <title>Genetic determinants of endophytism in the Arabidopsis root mycobiome.</title>
        <authorList>
            <person name="Mesny F."/>
            <person name="Miyauchi S."/>
            <person name="Thiergart T."/>
            <person name="Pickel B."/>
            <person name="Atanasova L."/>
            <person name="Karlsson M."/>
            <person name="Huettel B."/>
            <person name="Barry K.W."/>
            <person name="Haridas S."/>
            <person name="Chen C."/>
            <person name="Bauer D."/>
            <person name="Andreopoulos W."/>
            <person name="Pangilinan J."/>
            <person name="LaButti K."/>
            <person name="Riley R."/>
            <person name="Lipzen A."/>
            <person name="Clum A."/>
            <person name="Drula E."/>
            <person name="Henrissat B."/>
            <person name="Kohler A."/>
            <person name="Grigoriev I.V."/>
            <person name="Martin F.M."/>
            <person name="Hacquard S."/>
        </authorList>
    </citation>
    <scope>NUCLEOTIDE SEQUENCE</scope>
    <source>
        <strain evidence="1">MPI-CAGE-CH-0243</strain>
    </source>
</reference>
<dbReference type="Proteomes" id="UP000700596">
    <property type="component" value="Unassembled WGS sequence"/>
</dbReference>
<organism evidence="1 2">
    <name type="scientific">Dendryphion nanum</name>
    <dbReference type="NCBI Taxonomy" id="256645"/>
    <lineage>
        <taxon>Eukaryota</taxon>
        <taxon>Fungi</taxon>
        <taxon>Dikarya</taxon>
        <taxon>Ascomycota</taxon>
        <taxon>Pezizomycotina</taxon>
        <taxon>Dothideomycetes</taxon>
        <taxon>Pleosporomycetidae</taxon>
        <taxon>Pleosporales</taxon>
        <taxon>Torulaceae</taxon>
        <taxon>Dendryphion</taxon>
    </lineage>
</organism>
<keyword evidence="2" id="KW-1185">Reference proteome</keyword>
<evidence type="ECO:0000313" key="2">
    <source>
        <dbReference type="Proteomes" id="UP000700596"/>
    </source>
</evidence>
<evidence type="ECO:0000313" key="1">
    <source>
        <dbReference type="EMBL" id="KAH7119851.1"/>
    </source>
</evidence>
<comment type="caution">
    <text evidence="1">The sequence shown here is derived from an EMBL/GenBank/DDBJ whole genome shotgun (WGS) entry which is preliminary data.</text>
</comment>
<accession>A0A9P9IGJ4</accession>
<protein>
    <submittedName>
        <fullName evidence="1">Uncharacterized protein</fullName>
    </submittedName>
</protein>
<sequence>METLFPTLPAELRNEIYSHTMTSSPTSYALPFEAKTWYTKHTTLYLMPVHCGNPSLLDLSEHNYLEGREYNNWVLTKGIEFRGAIRFHGHPHTFIQKHWDADVLRHLRKLAKRFPWVERVAKWDMRVIWRPPGDKDCKQHDRAGAIASGFVAAMTQIVKRDFVKDLDVSVDLHIESGYAFLPVLHAYGPISLGLEGFMKDRVGAKRESRAVVMDVIQKTFEKKTNINGMVIFGPMSNEADNDWMKWDEGTKGILVVRKTVGNGEDKTDYEPQDVVEKLSPGKELTLARLKRQAEGISTLLVN</sequence>
<dbReference type="AlphaFoldDB" id="A0A9P9IGJ4"/>
<dbReference type="OrthoDB" id="3741380at2759"/>
<gene>
    <name evidence="1" type="ORF">B0J11DRAFT_71501</name>
</gene>
<dbReference type="EMBL" id="JAGMWT010000011">
    <property type="protein sequence ID" value="KAH7119851.1"/>
    <property type="molecule type" value="Genomic_DNA"/>
</dbReference>
<name>A0A9P9IGJ4_9PLEO</name>
<proteinExistence type="predicted"/>